<accession>A0A4R1CHT7</accession>
<dbReference type="InterPro" id="IPR050356">
    <property type="entry name" value="SulA_CellDiv_inhibitor"/>
</dbReference>
<dbReference type="GO" id="GO:0006281">
    <property type="term" value="P:DNA repair"/>
    <property type="evidence" value="ECO:0007669"/>
    <property type="project" value="InterPro"/>
</dbReference>
<dbReference type="OrthoDB" id="5244088at2"/>
<comment type="caution">
    <text evidence="3">The sequence shown here is derived from an EMBL/GenBank/DDBJ whole genome shotgun (WGS) entry which is preliminary data.</text>
</comment>
<dbReference type="EMBL" id="SJZJ01000001">
    <property type="protein sequence ID" value="TCJ31003.1"/>
    <property type="molecule type" value="Genomic_DNA"/>
</dbReference>
<gene>
    <name evidence="3" type="ORF">EPD65_00025</name>
</gene>
<evidence type="ECO:0000313" key="4">
    <source>
        <dbReference type="Proteomes" id="UP000295453"/>
    </source>
</evidence>
<dbReference type="RefSeq" id="WP_131580674.1">
    <property type="nucleotide sequence ID" value="NZ_SJZJ01000001.1"/>
</dbReference>
<feature type="domain" description="UmuC" evidence="2">
    <location>
        <begin position="34"/>
        <end position="155"/>
    </location>
</feature>
<reference evidence="3 4" key="1">
    <citation type="submission" date="2019-03" db="EMBL/GenBank/DDBJ databases">
        <authorList>
            <person name="Kim M.K.M."/>
        </authorList>
    </citation>
    <scope>NUCLEOTIDE SEQUENCE [LARGE SCALE GENOMIC DNA]</scope>
    <source>
        <strain evidence="3 4">18JY15-6</strain>
    </source>
</reference>
<name>A0A4R1CHT7_9ACTN</name>
<dbReference type="PANTHER" id="PTHR35369">
    <property type="entry name" value="BLR3025 PROTEIN-RELATED"/>
    <property type="match status" value="1"/>
</dbReference>
<proteinExistence type="predicted"/>
<dbReference type="SUPFAM" id="SSF56672">
    <property type="entry name" value="DNA/RNA polymerases"/>
    <property type="match status" value="1"/>
</dbReference>
<keyword evidence="1" id="KW-0227">DNA damage</keyword>
<organism evidence="3 4">
    <name type="scientific">Nocardioides jejuensis</name>
    <dbReference type="NCBI Taxonomy" id="2502782"/>
    <lineage>
        <taxon>Bacteria</taxon>
        <taxon>Bacillati</taxon>
        <taxon>Actinomycetota</taxon>
        <taxon>Actinomycetes</taxon>
        <taxon>Propionibacteriales</taxon>
        <taxon>Nocardioidaceae</taxon>
        <taxon>Nocardioides</taxon>
    </lineage>
</organism>
<dbReference type="Pfam" id="PF00817">
    <property type="entry name" value="IMS"/>
    <property type="match status" value="1"/>
</dbReference>
<evidence type="ECO:0000256" key="1">
    <source>
        <dbReference type="ARBA" id="ARBA00022763"/>
    </source>
</evidence>
<dbReference type="Gene3D" id="1.10.150.20">
    <property type="entry name" value="5' to 3' exonuclease, C-terminal subdomain"/>
    <property type="match status" value="1"/>
</dbReference>
<dbReference type="InterPro" id="IPR001126">
    <property type="entry name" value="UmuC"/>
</dbReference>
<dbReference type="AlphaFoldDB" id="A0A4R1CHT7"/>
<dbReference type="CDD" id="cd03468">
    <property type="entry name" value="PolY_like"/>
    <property type="match status" value="1"/>
</dbReference>
<sequence>MTPGGIQRALALWCPDWSLLATRTEHGLDPDVALALMDKGRVVARSAAADVEGVTVGLRLREAQARCPGITLLPHDPLRDARAFEPVVRAVDEVIPGIDVRRPGLVAVHVAGAARYYGGEEVAARALADQVRGVAGLVDVRIGIADGIHAAELAAQTTTAAAPLRVVPAGASRAFLAAMPLDVLADLPGAGPELVTLLKRLGLTTLGDFAALPGSSVRARFGVPGMQAHDLARGREVAPVRAAAAPSDLTRHVVFEPGLERIDQVAFGCRTMAEEFIATLTTRQLVCSQVLVSVFTDDDTTTGRAHSDQVWTHPRHFSSTEVVDRIRWQLQGAASTALAAPTTRQGAVIRVEIAPLALDDAAAHAGGLWRDGPADRIHHTATRLQGRLGHDGVLTAAIGGGRLLAERTQLRPWGEAAPSATIRKADQPWPGSLPGLAPTLVYDEPVPVRLLDEVRSIVRIGSRGDLSGAPVWLDPGALDPTGGGPRRVTAWAGPWPIRQRWWDPSETRRVDRVQLVDDHDQAWLLLYEQLGTDDEEPWSAEGRYD</sequence>
<dbReference type="InterPro" id="IPR043502">
    <property type="entry name" value="DNA/RNA_pol_sf"/>
</dbReference>
<evidence type="ECO:0000313" key="3">
    <source>
        <dbReference type="EMBL" id="TCJ31003.1"/>
    </source>
</evidence>
<dbReference type="PANTHER" id="PTHR35369:SF2">
    <property type="entry name" value="BLR3025 PROTEIN"/>
    <property type="match status" value="1"/>
</dbReference>
<protein>
    <submittedName>
        <fullName evidence="3">DNA polymerase Y family protein</fullName>
    </submittedName>
</protein>
<keyword evidence="4" id="KW-1185">Reference proteome</keyword>
<evidence type="ECO:0000259" key="2">
    <source>
        <dbReference type="Pfam" id="PF00817"/>
    </source>
</evidence>
<dbReference type="Proteomes" id="UP000295453">
    <property type="component" value="Unassembled WGS sequence"/>
</dbReference>